<feature type="domain" description="AB hydrolase-1" evidence="1">
    <location>
        <begin position="40"/>
        <end position="241"/>
    </location>
</feature>
<organism evidence="2 3">
    <name type="scientific">Plantactinospora soyae</name>
    <dbReference type="NCBI Taxonomy" id="1544732"/>
    <lineage>
        <taxon>Bacteria</taxon>
        <taxon>Bacillati</taxon>
        <taxon>Actinomycetota</taxon>
        <taxon>Actinomycetes</taxon>
        <taxon>Micromonosporales</taxon>
        <taxon>Micromonosporaceae</taxon>
        <taxon>Plantactinospora</taxon>
    </lineage>
</organism>
<dbReference type="Pfam" id="PF12697">
    <property type="entry name" value="Abhydrolase_6"/>
    <property type="match status" value="1"/>
</dbReference>
<gene>
    <name evidence="2" type="ORF">H4W31_006615</name>
</gene>
<dbReference type="Gene3D" id="3.40.50.1820">
    <property type="entry name" value="alpha/beta hydrolase"/>
    <property type="match status" value="1"/>
</dbReference>
<dbReference type="SUPFAM" id="SSF53474">
    <property type="entry name" value="alpha/beta-Hydrolases"/>
    <property type="match status" value="1"/>
</dbReference>
<protein>
    <submittedName>
        <fullName evidence="2">Pimeloyl-ACP methyl ester carboxylesterase</fullName>
    </submittedName>
</protein>
<evidence type="ECO:0000313" key="2">
    <source>
        <dbReference type="EMBL" id="MBE1490977.1"/>
    </source>
</evidence>
<dbReference type="AlphaFoldDB" id="A0A927MC41"/>
<proteinExistence type="predicted"/>
<dbReference type="Proteomes" id="UP000649753">
    <property type="component" value="Unassembled WGS sequence"/>
</dbReference>
<dbReference type="InterPro" id="IPR029058">
    <property type="entry name" value="AB_hydrolase_fold"/>
</dbReference>
<evidence type="ECO:0000313" key="3">
    <source>
        <dbReference type="Proteomes" id="UP000649753"/>
    </source>
</evidence>
<keyword evidence="3" id="KW-1185">Reference proteome</keyword>
<dbReference type="GO" id="GO:0003824">
    <property type="term" value="F:catalytic activity"/>
    <property type="evidence" value="ECO:0007669"/>
    <property type="project" value="UniProtKB-ARBA"/>
</dbReference>
<comment type="caution">
    <text evidence="2">The sequence shown here is derived from an EMBL/GenBank/DDBJ whole genome shotgun (WGS) entry which is preliminary data.</text>
</comment>
<dbReference type="RefSeq" id="WP_192770158.1">
    <property type="nucleotide sequence ID" value="NZ_JADBEB010000001.1"/>
</dbReference>
<dbReference type="InterPro" id="IPR000073">
    <property type="entry name" value="AB_hydrolase_1"/>
</dbReference>
<evidence type="ECO:0000259" key="1">
    <source>
        <dbReference type="Pfam" id="PF12697"/>
    </source>
</evidence>
<reference evidence="2" key="1">
    <citation type="submission" date="2020-10" db="EMBL/GenBank/DDBJ databases">
        <title>Sequencing the genomes of 1000 actinobacteria strains.</title>
        <authorList>
            <person name="Klenk H.-P."/>
        </authorList>
    </citation>
    <scope>NUCLEOTIDE SEQUENCE</scope>
    <source>
        <strain evidence="2">DSM 46832</strain>
    </source>
</reference>
<name>A0A927MC41_9ACTN</name>
<sequence length="253" mass="26711">MEAVITSRDGTRIAYEQKGSGPTLILIDAAGQFRANSPLGELATLLAKDFTVVRYDRRGRGASTDTPPYAPAREVEDLAALIDTIGGPATLYGYSSGCLVALHAAAAGLAVRRLALLEPPIEPASDNPEQRAFTAQLRRLTGADAVEFFLTSIGVPAEALADMRDTPHWSAMVSVASTLAYDSMLSETVDADLLRHVTTPTLVLDSTGSTTDLTQMATVVTELLPQAVHRSLPGEWHGVPAGTLAPVLSEFLG</sequence>
<dbReference type="EMBL" id="JADBEB010000001">
    <property type="protein sequence ID" value="MBE1490977.1"/>
    <property type="molecule type" value="Genomic_DNA"/>
</dbReference>
<accession>A0A927MC41</accession>